<evidence type="ECO:0000256" key="5">
    <source>
        <dbReference type="SAM" id="Phobius"/>
    </source>
</evidence>
<keyword evidence="3 5" id="KW-1133">Transmembrane helix</keyword>
<evidence type="ECO:0000256" key="1">
    <source>
        <dbReference type="ARBA" id="ARBA00004141"/>
    </source>
</evidence>
<feature type="transmembrane region" description="Helical" evidence="5">
    <location>
        <begin position="303"/>
        <end position="326"/>
    </location>
</feature>
<organism evidence="6 7">
    <name type="scientific">Saccharopolyspora griseoalba</name>
    <dbReference type="NCBI Taxonomy" id="1431848"/>
    <lineage>
        <taxon>Bacteria</taxon>
        <taxon>Bacillati</taxon>
        <taxon>Actinomycetota</taxon>
        <taxon>Actinomycetes</taxon>
        <taxon>Pseudonocardiales</taxon>
        <taxon>Pseudonocardiaceae</taxon>
        <taxon>Saccharopolyspora</taxon>
    </lineage>
</organism>
<comment type="caution">
    <text evidence="6">The sequence shown here is derived from an EMBL/GenBank/DDBJ whole genome shotgun (WGS) entry which is preliminary data.</text>
</comment>
<feature type="transmembrane region" description="Helical" evidence="5">
    <location>
        <begin position="411"/>
        <end position="429"/>
    </location>
</feature>
<feature type="transmembrane region" description="Helical" evidence="5">
    <location>
        <begin position="379"/>
        <end position="399"/>
    </location>
</feature>
<feature type="transmembrane region" description="Helical" evidence="5">
    <location>
        <begin position="31"/>
        <end position="52"/>
    </location>
</feature>
<dbReference type="RefSeq" id="WP_380665297.1">
    <property type="nucleotide sequence ID" value="NZ_JBHTCJ010000002.1"/>
</dbReference>
<dbReference type="InterPro" id="IPR002293">
    <property type="entry name" value="AA/rel_permease1"/>
</dbReference>
<feature type="transmembrane region" description="Helical" evidence="5">
    <location>
        <begin position="158"/>
        <end position="177"/>
    </location>
</feature>
<dbReference type="Pfam" id="PF13520">
    <property type="entry name" value="AA_permease_2"/>
    <property type="match status" value="1"/>
</dbReference>
<sequence length="469" mass="48115">MISARTLLRVKPAERLSSEGSHSALSRTLGLVPLVALSVGATLGTGIFVVLAEAAPAAGPAVVVSFVLAGLAALCSALSYAELAGSVPVSGSAYSYTYATLGEIVAWICGWCLLLEYGVSVAAVAVGWGGYLNEFLRGTIGVTIPDALSAPPGEGGVINIPAALVVLMATAVLMKGVRESAWATTITTLLKIAVLVFFVIVAFTGFRSGNMAPFAPAGFAGISVGASAVFFSFIGFDAASTAGEEARNPKRDMPRAIILSLVIVTAIYVLVSLAAVGAVGSGALGESEASLATALTAVTGQGWPSVVLSLGAVIAIASVVLTVLYGQTRILVAMSRDGLMPRMLSKVNRRAVPSRNTLLVGGVVAVLAAVVPLNQLAEATSIGTLIAFGLVNIGVVVLRRTRPELPRSFKTPLMPVVPLLGLALCAYLITGLDSVTWLAFAIWTAVGLAVYFGYGMRKSQLNEPAEPVR</sequence>
<dbReference type="PANTHER" id="PTHR43243:SF24">
    <property type="entry name" value="CATIONIC AMINO ACID TRANSPORT INTEGRAL MEMBRANE PROTEIN ROCE-RELATED"/>
    <property type="match status" value="1"/>
</dbReference>
<dbReference type="EMBL" id="JBHTCJ010000002">
    <property type="protein sequence ID" value="MFC7340957.1"/>
    <property type="molecule type" value="Genomic_DNA"/>
</dbReference>
<name>A0ABW2LEK8_9PSEU</name>
<dbReference type="Proteomes" id="UP001596504">
    <property type="component" value="Unassembled WGS sequence"/>
</dbReference>
<evidence type="ECO:0000256" key="4">
    <source>
        <dbReference type="ARBA" id="ARBA00023136"/>
    </source>
</evidence>
<proteinExistence type="predicted"/>
<evidence type="ECO:0000313" key="7">
    <source>
        <dbReference type="Proteomes" id="UP001596504"/>
    </source>
</evidence>
<gene>
    <name evidence="6" type="ORF">ACFQRI_05995</name>
</gene>
<reference evidence="7" key="1">
    <citation type="journal article" date="2019" name="Int. J. Syst. Evol. Microbiol.">
        <title>The Global Catalogue of Microorganisms (GCM) 10K type strain sequencing project: providing services to taxonomists for standard genome sequencing and annotation.</title>
        <authorList>
            <consortium name="The Broad Institute Genomics Platform"/>
            <consortium name="The Broad Institute Genome Sequencing Center for Infectious Disease"/>
            <person name="Wu L."/>
            <person name="Ma J."/>
        </authorList>
    </citation>
    <scope>NUCLEOTIDE SEQUENCE [LARGE SCALE GENOMIC DNA]</scope>
    <source>
        <strain evidence="7">WLHS5</strain>
    </source>
</reference>
<dbReference type="PIRSF" id="PIRSF006060">
    <property type="entry name" value="AA_transporter"/>
    <property type="match status" value="1"/>
</dbReference>
<feature type="transmembrane region" description="Helical" evidence="5">
    <location>
        <begin position="257"/>
        <end position="283"/>
    </location>
</feature>
<keyword evidence="4 5" id="KW-0472">Membrane</keyword>
<feature type="transmembrane region" description="Helical" evidence="5">
    <location>
        <begin position="104"/>
        <end position="128"/>
    </location>
</feature>
<dbReference type="PANTHER" id="PTHR43243">
    <property type="entry name" value="INNER MEMBRANE TRANSPORTER YGJI-RELATED"/>
    <property type="match status" value="1"/>
</dbReference>
<accession>A0ABW2LEK8</accession>
<keyword evidence="2 5" id="KW-0812">Transmembrane</keyword>
<dbReference type="Gene3D" id="1.20.1740.10">
    <property type="entry name" value="Amino acid/polyamine transporter I"/>
    <property type="match status" value="1"/>
</dbReference>
<comment type="subcellular location">
    <subcellularLocation>
        <location evidence="1">Membrane</location>
        <topology evidence="1">Multi-pass membrane protein</topology>
    </subcellularLocation>
</comment>
<evidence type="ECO:0000256" key="2">
    <source>
        <dbReference type="ARBA" id="ARBA00022692"/>
    </source>
</evidence>
<evidence type="ECO:0000256" key="3">
    <source>
        <dbReference type="ARBA" id="ARBA00022989"/>
    </source>
</evidence>
<evidence type="ECO:0000313" key="6">
    <source>
        <dbReference type="EMBL" id="MFC7340957.1"/>
    </source>
</evidence>
<keyword evidence="7" id="KW-1185">Reference proteome</keyword>
<feature type="transmembrane region" description="Helical" evidence="5">
    <location>
        <begin position="189"/>
        <end position="208"/>
    </location>
</feature>
<feature type="transmembrane region" description="Helical" evidence="5">
    <location>
        <begin position="435"/>
        <end position="454"/>
    </location>
</feature>
<feature type="transmembrane region" description="Helical" evidence="5">
    <location>
        <begin position="214"/>
        <end position="236"/>
    </location>
</feature>
<feature type="transmembrane region" description="Helical" evidence="5">
    <location>
        <begin position="58"/>
        <end position="83"/>
    </location>
</feature>
<protein>
    <submittedName>
        <fullName evidence="6">Amino acid permease</fullName>
    </submittedName>
</protein>
<feature type="transmembrane region" description="Helical" evidence="5">
    <location>
        <begin position="356"/>
        <end position="373"/>
    </location>
</feature>